<evidence type="ECO:0000313" key="1">
    <source>
        <dbReference type="EMBL" id="MDX8044842.1"/>
    </source>
</evidence>
<organism evidence="1 2">
    <name type="scientific">Gracilibacillus pellucidus</name>
    <dbReference type="NCBI Taxonomy" id="3095368"/>
    <lineage>
        <taxon>Bacteria</taxon>
        <taxon>Bacillati</taxon>
        <taxon>Bacillota</taxon>
        <taxon>Bacilli</taxon>
        <taxon>Bacillales</taxon>
        <taxon>Bacillaceae</taxon>
        <taxon>Gracilibacillus</taxon>
    </lineage>
</organism>
<proteinExistence type="predicted"/>
<sequence length="240" mass="26865">MENVTVTDKKKNLGWWGVVGFFASYFALAFAITFIIAIVAIILDSGVEGSFTNLLQQNNILLLFDALAILIALIIFKKVRQFLKTAFSLAALKKWKTYVYILAGFVLNYVVQFLILEVWQLEEGGSQIETFDMTSMADGWLSILLIYLAFTIITPIKEEIMFRGLLHKFLDVKVAFIVGLVVSSVIFGVLHEGHILSATIMGMIFVTLYRLTNSLFAPIILHILWNAYAITGMLIAVGIL</sequence>
<reference evidence="1" key="1">
    <citation type="submission" date="2023-11" db="EMBL/GenBank/DDBJ databases">
        <title>Gracilibacillus pellucida a moderately halophilic bacterium isolated from saline soil in Xinjiang province.</title>
        <authorList>
            <person name="Zhang Z."/>
            <person name="Tan F."/>
            <person name="Wang Y."/>
            <person name="Xia M."/>
        </authorList>
    </citation>
    <scope>NUCLEOTIDE SEQUENCE</scope>
    <source>
        <strain evidence="1">S3-1-1</strain>
    </source>
</reference>
<keyword evidence="2" id="KW-1185">Reference proteome</keyword>
<accession>A0ACC6M1M6</accession>
<protein>
    <submittedName>
        <fullName evidence="1">Type II CAAX endopeptidase family protein</fullName>
    </submittedName>
</protein>
<evidence type="ECO:0000313" key="2">
    <source>
        <dbReference type="Proteomes" id="UP001277972"/>
    </source>
</evidence>
<dbReference type="Proteomes" id="UP001277972">
    <property type="component" value="Unassembled WGS sequence"/>
</dbReference>
<name>A0ACC6M1M6_9BACI</name>
<gene>
    <name evidence="1" type="ORF">SH601_02485</name>
</gene>
<comment type="caution">
    <text evidence="1">The sequence shown here is derived from an EMBL/GenBank/DDBJ whole genome shotgun (WGS) entry which is preliminary data.</text>
</comment>
<dbReference type="EMBL" id="JAWZSR010000001">
    <property type="protein sequence ID" value="MDX8044842.1"/>
    <property type="molecule type" value="Genomic_DNA"/>
</dbReference>